<feature type="domain" description="NAD-dependent epimerase/dehydratase" evidence="1">
    <location>
        <begin position="4"/>
        <end position="225"/>
    </location>
</feature>
<dbReference type="OrthoDB" id="9801056at2"/>
<dbReference type="Gene3D" id="3.40.50.720">
    <property type="entry name" value="NAD(P)-binding Rossmann-like Domain"/>
    <property type="match status" value="1"/>
</dbReference>
<keyword evidence="3" id="KW-1185">Reference proteome</keyword>
<dbReference type="AlphaFoldDB" id="A0A364NI66"/>
<sequence>MARILLTGSTGFVGTALLAAFKNVTGVQVVPVVRHASASTPEGSIAVGNMDGTTDYSAAIQGIDVVVHAAARAHIMRDEVADPLAEYRKVNVEGTLKLAQDAAAAGVKRFIYISSIKVNGESTTGHDPFSATHPPAPQDPYGLSKQEAEDGLRQLAVDTGMEVVIIRPPLVYGPGVKANFLSLLKVSDTGLPLPFARIKNVRSLVYVGNLVDCIIRCTQHPAAANQTFLVSDGEDVSLPELVKHIRTALGRPARLLPVPVGLFKLAGALTGKQSVVDRLVGDLQVDTTNTRELLGWTPPFTLEQGLQATVAEYKQSILTK</sequence>
<proteinExistence type="predicted"/>
<dbReference type="Proteomes" id="UP000250744">
    <property type="component" value="Unassembled WGS sequence"/>
</dbReference>
<dbReference type="CDD" id="cd05232">
    <property type="entry name" value="UDP_G4E_4_SDR_e"/>
    <property type="match status" value="1"/>
</dbReference>
<evidence type="ECO:0000259" key="1">
    <source>
        <dbReference type="Pfam" id="PF01370"/>
    </source>
</evidence>
<gene>
    <name evidence="2" type="ORF">DN062_16320</name>
</gene>
<comment type="caution">
    <text evidence="2">The sequence shown here is derived from an EMBL/GenBank/DDBJ whole genome shotgun (WGS) entry which is preliminary data.</text>
</comment>
<dbReference type="SUPFAM" id="SSF51735">
    <property type="entry name" value="NAD(P)-binding Rossmann-fold domains"/>
    <property type="match status" value="1"/>
</dbReference>
<dbReference type="EMBL" id="QKRX01000016">
    <property type="protein sequence ID" value="RAU16819.1"/>
    <property type="molecule type" value="Genomic_DNA"/>
</dbReference>
<protein>
    <recommendedName>
        <fullName evidence="1">NAD-dependent epimerase/dehydratase domain-containing protein</fullName>
    </recommendedName>
</protein>
<name>A0A364NI66_9GAMM</name>
<dbReference type="GO" id="GO:0005737">
    <property type="term" value="C:cytoplasm"/>
    <property type="evidence" value="ECO:0007669"/>
    <property type="project" value="TreeGrafter"/>
</dbReference>
<reference evidence="2 3" key="1">
    <citation type="submission" date="2018-06" db="EMBL/GenBank/DDBJ databases">
        <title>Nitrincola tibetense sp. nov., isolated from Lake XuguoCo on Tibetan Plateau.</title>
        <authorList>
            <person name="Xing P."/>
        </authorList>
    </citation>
    <scope>NUCLEOTIDE SEQUENCE [LARGE SCALE GENOMIC DNA]</scope>
    <source>
        <strain evidence="3">xg18</strain>
    </source>
</reference>
<accession>A0A364NI66</accession>
<dbReference type="InterPro" id="IPR001509">
    <property type="entry name" value="Epimerase_deHydtase"/>
</dbReference>
<dbReference type="Pfam" id="PF01370">
    <property type="entry name" value="Epimerase"/>
    <property type="match status" value="1"/>
</dbReference>
<evidence type="ECO:0000313" key="2">
    <source>
        <dbReference type="EMBL" id="RAU16819.1"/>
    </source>
</evidence>
<dbReference type="GO" id="GO:0004029">
    <property type="term" value="F:aldehyde dehydrogenase (NAD+) activity"/>
    <property type="evidence" value="ECO:0007669"/>
    <property type="project" value="TreeGrafter"/>
</dbReference>
<dbReference type="InterPro" id="IPR036291">
    <property type="entry name" value="NAD(P)-bd_dom_sf"/>
</dbReference>
<dbReference type="PANTHER" id="PTHR48079">
    <property type="entry name" value="PROTEIN YEEZ"/>
    <property type="match status" value="1"/>
</dbReference>
<evidence type="ECO:0000313" key="3">
    <source>
        <dbReference type="Proteomes" id="UP000250744"/>
    </source>
</evidence>
<dbReference type="RefSeq" id="WP_112160363.1">
    <property type="nucleotide sequence ID" value="NZ_QKRX01000016.1"/>
</dbReference>
<dbReference type="InterPro" id="IPR051783">
    <property type="entry name" value="NAD(P)-dependent_oxidoreduct"/>
</dbReference>
<organism evidence="2 3">
    <name type="scientific">Nitrincola tibetensis</name>
    <dbReference type="NCBI Taxonomy" id="2219697"/>
    <lineage>
        <taxon>Bacteria</taxon>
        <taxon>Pseudomonadati</taxon>
        <taxon>Pseudomonadota</taxon>
        <taxon>Gammaproteobacteria</taxon>
        <taxon>Oceanospirillales</taxon>
        <taxon>Oceanospirillaceae</taxon>
        <taxon>Nitrincola</taxon>
    </lineage>
</organism>
<dbReference type="PANTHER" id="PTHR48079:SF6">
    <property type="entry name" value="NAD(P)-BINDING DOMAIN-CONTAINING PROTEIN-RELATED"/>
    <property type="match status" value="1"/>
</dbReference>